<dbReference type="Pfam" id="PF22022">
    <property type="entry name" value="Phage_int_M"/>
    <property type="match status" value="1"/>
</dbReference>
<dbReference type="CDD" id="cd00801">
    <property type="entry name" value="INT_P4_C"/>
    <property type="match status" value="1"/>
</dbReference>
<dbReference type="InterPro" id="IPR013762">
    <property type="entry name" value="Integrase-like_cat_sf"/>
</dbReference>
<dbReference type="KEGG" id="thu:AC731_006045"/>
<dbReference type="RefSeq" id="WP_048704060.1">
    <property type="nucleotide sequence ID" value="NZ_CP014646.1"/>
</dbReference>
<dbReference type="EMBL" id="CP014646">
    <property type="protein sequence ID" value="AMO36536.1"/>
    <property type="molecule type" value="Genomic_DNA"/>
</dbReference>
<organism evidence="6 7">
    <name type="scientific">Thauera humireducens</name>
    <dbReference type="NCBI Taxonomy" id="1134435"/>
    <lineage>
        <taxon>Bacteria</taxon>
        <taxon>Pseudomonadati</taxon>
        <taxon>Pseudomonadota</taxon>
        <taxon>Betaproteobacteria</taxon>
        <taxon>Rhodocyclales</taxon>
        <taxon>Zoogloeaceae</taxon>
        <taxon>Thauera</taxon>
    </lineage>
</organism>
<dbReference type="AlphaFoldDB" id="A0A127K3K4"/>
<dbReference type="InterPro" id="IPR011010">
    <property type="entry name" value="DNA_brk_join_enz"/>
</dbReference>
<reference evidence="7" key="1">
    <citation type="submission" date="2016-03" db="EMBL/GenBank/DDBJ databases">
        <authorList>
            <person name="Ma C."/>
            <person name="Zhou S."/>
            <person name="Yang G."/>
        </authorList>
    </citation>
    <scope>NUCLEOTIDE SEQUENCE [LARGE SCALE GENOMIC DNA]</scope>
    <source>
        <strain evidence="7">SgZ-1</strain>
    </source>
</reference>
<dbReference type="Pfam" id="PF00589">
    <property type="entry name" value="Phage_integrase"/>
    <property type="match status" value="1"/>
</dbReference>
<keyword evidence="7" id="KW-1185">Reference proteome</keyword>
<feature type="domain" description="Tyr recombinase" evidence="5">
    <location>
        <begin position="202"/>
        <end position="383"/>
    </location>
</feature>
<dbReference type="InterPro" id="IPR010998">
    <property type="entry name" value="Integrase_recombinase_N"/>
</dbReference>
<dbReference type="Gene3D" id="1.10.150.130">
    <property type="match status" value="1"/>
</dbReference>
<protein>
    <submittedName>
        <fullName evidence="6">Integrase</fullName>
    </submittedName>
</protein>
<accession>A0A127K3K4</accession>
<keyword evidence="4" id="KW-0233">DNA recombination</keyword>
<gene>
    <name evidence="6" type="ORF">AC731_006045</name>
</gene>
<dbReference type="InterPro" id="IPR002104">
    <property type="entry name" value="Integrase_catalytic"/>
</dbReference>
<dbReference type="InterPro" id="IPR053876">
    <property type="entry name" value="Phage_int_M"/>
</dbReference>
<evidence type="ECO:0000313" key="7">
    <source>
        <dbReference type="Proteomes" id="UP000036902"/>
    </source>
</evidence>
<dbReference type="Gene3D" id="3.30.160.390">
    <property type="entry name" value="Integrase, DNA-binding domain"/>
    <property type="match status" value="1"/>
</dbReference>
<evidence type="ECO:0000256" key="1">
    <source>
        <dbReference type="ARBA" id="ARBA00008857"/>
    </source>
</evidence>
<dbReference type="STRING" id="1134435.AC731_006045"/>
<evidence type="ECO:0000259" key="5">
    <source>
        <dbReference type="PROSITE" id="PS51898"/>
    </source>
</evidence>
<dbReference type="Gene3D" id="1.10.443.10">
    <property type="entry name" value="Intergrase catalytic core"/>
    <property type="match status" value="1"/>
</dbReference>
<dbReference type="SUPFAM" id="SSF56349">
    <property type="entry name" value="DNA breaking-rejoining enzymes"/>
    <property type="match status" value="1"/>
</dbReference>
<dbReference type="InterPro" id="IPR050808">
    <property type="entry name" value="Phage_Integrase"/>
</dbReference>
<evidence type="ECO:0000256" key="4">
    <source>
        <dbReference type="ARBA" id="ARBA00023172"/>
    </source>
</evidence>
<dbReference type="PANTHER" id="PTHR30629:SF2">
    <property type="entry name" value="PROPHAGE INTEGRASE INTS-RELATED"/>
    <property type="match status" value="1"/>
</dbReference>
<keyword evidence="3" id="KW-0238">DNA-binding</keyword>
<dbReference type="Proteomes" id="UP000036902">
    <property type="component" value="Chromosome"/>
</dbReference>
<dbReference type="GO" id="GO:0003677">
    <property type="term" value="F:DNA binding"/>
    <property type="evidence" value="ECO:0007669"/>
    <property type="project" value="UniProtKB-KW"/>
</dbReference>
<dbReference type="InterPro" id="IPR025166">
    <property type="entry name" value="Integrase_DNA_bind_dom"/>
</dbReference>
<dbReference type="GO" id="GO:0015074">
    <property type="term" value="P:DNA integration"/>
    <property type="evidence" value="ECO:0007669"/>
    <property type="project" value="UniProtKB-KW"/>
</dbReference>
<comment type="similarity">
    <text evidence="1">Belongs to the 'phage' integrase family.</text>
</comment>
<evidence type="ECO:0000256" key="2">
    <source>
        <dbReference type="ARBA" id="ARBA00022908"/>
    </source>
</evidence>
<proteinExistence type="inferred from homology"/>
<dbReference type="GO" id="GO:0006310">
    <property type="term" value="P:DNA recombination"/>
    <property type="evidence" value="ECO:0007669"/>
    <property type="project" value="UniProtKB-KW"/>
</dbReference>
<sequence length="407" mass="46012">MPLNDVAVRLAKPTDKARKLTDERGMYLLIQPTGGKLWRLDYRFEGKRKTLALGCYPDVSLGEARKRRDRARELIAAGTDPLAAKKEAKQARVEAVANAFEVIGREWHKLKSAKWTPLTQEKTLAVLEKDLFPWLGNRPVGEITAPELLRTLRRIEERGAVDTAHRAKQIAGQIFRYGIATGRADRNPAADLQGALMPVSKKHFPAITEVGEVGPLLKAIEGYKGSLIVRSALRLAPMLFVRPGELRQAEWSEIDLEQGEWRIPAEKMKKRRDFIVPLSRQAVDILRDLHPLTGHGRFVFQGVRDHGKPMSENTVNNALRRLGYDTRTEITGHGFRAMARTILHEVLGVDAAVIEHQLAHQVPDVLGRAYNRTKFLPQRKAMMQQWADWLDQIRKGAEVIDIAQRRA</sequence>
<dbReference type="Pfam" id="PF13356">
    <property type="entry name" value="Arm-DNA-bind_3"/>
    <property type="match status" value="1"/>
</dbReference>
<dbReference type="PROSITE" id="PS51898">
    <property type="entry name" value="TYR_RECOMBINASE"/>
    <property type="match status" value="1"/>
</dbReference>
<evidence type="ECO:0000313" key="6">
    <source>
        <dbReference type="EMBL" id="AMO36536.1"/>
    </source>
</evidence>
<dbReference type="InterPro" id="IPR038488">
    <property type="entry name" value="Integrase_DNA-bd_sf"/>
</dbReference>
<name>A0A127K3K4_9RHOO</name>
<keyword evidence="2" id="KW-0229">DNA integration</keyword>
<dbReference type="PANTHER" id="PTHR30629">
    <property type="entry name" value="PROPHAGE INTEGRASE"/>
    <property type="match status" value="1"/>
</dbReference>
<evidence type="ECO:0000256" key="3">
    <source>
        <dbReference type="ARBA" id="ARBA00023125"/>
    </source>
</evidence>